<accession>A0A317Z822</accession>
<sequence length="99" mass="11142">MVQNEAMIQIKNEAMTDIEQAQDEKALQDVKVKYLGKKGQVTGLMKQMKDLPKEDRPAYGQRVNEVRQAIEGAVAERQTLLAEAQLNQQLAEESIDVTL</sequence>
<keyword evidence="1" id="KW-0963">Cytoplasm</keyword>
<dbReference type="Proteomes" id="UP000246351">
    <property type="component" value="Unassembled WGS sequence"/>
</dbReference>
<gene>
    <name evidence="3" type="primary">pheS</name>
    <name evidence="3" type="ORF">DD924_13405</name>
</gene>
<evidence type="ECO:0000313" key="3">
    <source>
        <dbReference type="EMBL" id="PWZ96809.1"/>
    </source>
</evidence>
<proteinExistence type="predicted"/>
<dbReference type="EMBL" id="QEIV01001357">
    <property type="protein sequence ID" value="PWZ96809.1"/>
    <property type="molecule type" value="Genomic_DNA"/>
</dbReference>
<dbReference type="GO" id="GO:0006432">
    <property type="term" value="P:phenylalanyl-tRNA aminoacylation"/>
    <property type="evidence" value="ECO:0007669"/>
    <property type="project" value="InterPro"/>
</dbReference>
<dbReference type="InterPro" id="IPR004188">
    <property type="entry name" value="Phe-tRNA_ligase_II_N"/>
</dbReference>
<dbReference type="SUPFAM" id="SSF46589">
    <property type="entry name" value="tRNA-binding arm"/>
    <property type="match status" value="1"/>
</dbReference>
<dbReference type="Pfam" id="PF02912">
    <property type="entry name" value="Phe_tRNA-synt_N"/>
    <property type="match status" value="1"/>
</dbReference>
<reference evidence="3 4" key="1">
    <citation type="journal article" date="2018" name="Vet. Microbiol.">
        <title>Clonal diversity and geographic distribution of methicillin-resistant Staphylococcus pseudintermedius from Australian animals: Discovery of novel sequence types.</title>
        <authorList>
            <person name="Worthing K.A."/>
            <person name="Abraham S."/>
            <person name="Coombs G.W."/>
            <person name="Pang S."/>
            <person name="Saputra S."/>
            <person name="Jordan D."/>
            <person name="Trott D.J."/>
            <person name="Norris J.M."/>
        </authorList>
    </citation>
    <scope>NUCLEOTIDE SEQUENCE [LARGE SCALE GENOMIC DNA]</scope>
    <source>
        <strain evidence="3 4">ST71 3</strain>
    </source>
</reference>
<feature type="domain" description="Phenylalanine-tRNA ligase class II N-terminal" evidence="2">
    <location>
        <begin position="22"/>
        <end position="90"/>
    </location>
</feature>
<dbReference type="GO" id="GO:0005737">
    <property type="term" value="C:cytoplasm"/>
    <property type="evidence" value="ECO:0007669"/>
    <property type="project" value="InterPro"/>
</dbReference>
<evidence type="ECO:0000256" key="1">
    <source>
        <dbReference type="ARBA" id="ARBA00022490"/>
    </source>
</evidence>
<comment type="caution">
    <text evidence="3">The sequence shown here is derived from an EMBL/GenBank/DDBJ whole genome shotgun (WGS) entry which is preliminary data.</text>
</comment>
<evidence type="ECO:0000259" key="2">
    <source>
        <dbReference type="Pfam" id="PF02912"/>
    </source>
</evidence>
<dbReference type="InterPro" id="IPR045864">
    <property type="entry name" value="aa-tRNA-synth_II/BPL/LPL"/>
</dbReference>
<dbReference type="GO" id="GO:0004826">
    <property type="term" value="F:phenylalanine-tRNA ligase activity"/>
    <property type="evidence" value="ECO:0007669"/>
    <property type="project" value="UniProtKB-EC"/>
</dbReference>
<keyword evidence="3" id="KW-0436">Ligase</keyword>
<dbReference type="Gene3D" id="3.30.930.10">
    <property type="entry name" value="Bira Bifunctional Protein, Domain 2"/>
    <property type="match status" value="1"/>
</dbReference>
<dbReference type="GO" id="GO:0005524">
    <property type="term" value="F:ATP binding"/>
    <property type="evidence" value="ECO:0007669"/>
    <property type="project" value="InterPro"/>
</dbReference>
<dbReference type="AlphaFoldDB" id="A0A317Z822"/>
<dbReference type="InterPro" id="IPR010978">
    <property type="entry name" value="tRNA-bd_arm"/>
</dbReference>
<protein>
    <submittedName>
        <fullName evidence="3">Phenylalanine--tRNA ligase subunit alpha</fullName>
        <ecNumber evidence="3">6.1.1.20</ecNumber>
    </submittedName>
</protein>
<dbReference type="GO" id="GO:0140096">
    <property type="term" value="F:catalytic activity, acting on a protein"/>
    <property type="evidence" value="ECO:0007669"/>
    <property type="project" value="UniProtKB-ARBA"/>
</dbReference>
<feature type="non-terminal residue" evidence="3">
    <location>
        <position position="99"/>
    </location>
</feature>
<dbReference type="GO" id="GO:0016740">
    <property type="term" value="F:transferase activity"/>
    <property type="evidence" value="ECO:0007669"/>
    <property type="project" value="UniProtKB-ARBA"/>
</dbReference>
<name>A0A317Z822_STAPS</name>
<evidence type="ECO:0000313" key="4">
    <source>
        <dbReference type="Proteomes" id="UP000246351"/>
    </source>
</evidence>
<organism evidence="3 4">
    <name type="scientific">Staphylococcus pseudintermedius</name>
    <dbReference type="NCBI Taxonomy" id="283734"/>
    <lineage>
        <taxon>Bacteria</taxon>
        <taxon>Bacillati</taxon>
        <taxon>Bacillota</taxon>
        <taxon>Bacilli</taxon>
        <taxon>Bacillales</taxon>
        <taxon>Staphylococcaceae</taxon>
        <taxon>Staphylococcus</taxon>
        <taxon>Staphylococcus intermedius group</taxon>
    </lineage>
</organism>
<dbReference type="EC" id="6.1.1.20" evidence="3"/>